<dbReference type="EMBL" id="JADYXP020000018">
    <property type="protein sequence ID" value="KAL0105781.1"/>
    <property type="molecule type" value="Genomic_DNA"/>
</dbReference>
<protein>
    <submittedName>
        <fullName evidence="2">Uncharacterized protein</fullName>
    </submittedName>
</protein>
<feature type="region of interest" description="Disordered" evidence="1">
    <location>
        <begin position="159"/>
        <end position="216"/>
    </location>
</feature>
<feature type="compositionally biased region" description="Polar residues" evidence="1">
    <location>
        <begin position="1"/>
        <end position="17"/>
    </location>
</feature>
<gene>
    <name evidence="2" type="ORF">PUN28_015889</name>
</gene>
<dbReference type="AlphaFoldDB" id="A0AAW2EU91"/>
<comment type="caution">
    <text evidence="2">The sequence shown here is derived from an EMBL/GenBank/DDBJ whole genome shotgun (WGS) entry which is preliminary data.</text>
</comment>
<feature type="compositionally biased region" description="Basic and acidic residues" evidence="1">
    <location>
        <begin position="177"/>
        <end position="186"/>
    </location>
</feature>
<evidence type="ECO:0000313" key="3">
    <source>
        <dbReference type="Proteomes" id="UP001430953"/>
    </source>
</evidence>
<accession>A0AAW2EU91</accession>
<evidence type="ECO:0000256" key="1">
    <source>
        <dbReference type="SAM" id="MobiDB-lite"/>
    </source>
</evidence>
<keyword evidence="3" id="KW-1185">Reference proteome</keyword>
<proteinExistence type="predicted"/>
<sequence>MNTNTRIMQQQEFSHPPTTGRRLLRKRPAVLEAVALRINLPENISLVTRCETIYARHVYRKCGCRIESARVFFFFFNRLRESNARAVAENSIVERYLEKKKKKKRGQLRGAYYYRRKNDATVDATTRRNALTFVVASALISDHYLETVRKNEKNKKIKKLKKKGISATDGATASEGEDAKKSGDRERKRKRERERASCRRLPRSGLSRTDDPNCWPPVARRSVHARGACVRLGGGV</sequence>
<name>A0AAW2EU91_9HYME</name>
<feature type="compositionally biased region" description="Basic residues" evidence="1">
    <location>
        <begin position="187"/>
        <end position="202"/>
    </location>
</feature>
<organism evidence="2 3">
    <name type="scientific">Cardiocondyla obscurior</name>
    <dbReference type="NCBI Taxonomy" id="286306"/>
    <lineage>
        <taxon>Eukaryota</taxon>
        <taxon>Metazoa</taxon>
        <taxon>Ecdysozoa</taxon>
        <taxon>Arthropoda</taxon>
        <taxon>Hexapoda</taxon>
        <taxon>Insecta</taxon>
        <taxon>Pterygota</taxon>
        <taxon>Neoptera</taxon>
        <taxon>Endopterygota</taxon>
        <taxon>Hymenoptera</taxon>
        <taxon>Apocrita</taxon>
        <taxon>Aculeata</taxon>
        <taxon>Formicoidea</taxon>
        <taxon>Formicidae</taxon>
        <taxon>Myrmicinae</taxon>
        <taxon>Cardiocondyla</taxon>
    </lineage>
</organism>
<reference evidence="2 3" key="1">
    <citation type="submission" date="2023-03" db="EMBL/GenBank/DDBJ databases">
        <title>High recombination rates correlate with genetic variation in Cardiocondyla obscurior ants.</title>
        <authorList>
            <person name="Errbii M."/>
        </authorList>
    </citation>
    <scope>NUCLEOTIDE SEQUENCE [LARGE SCALE GENOMIC DNA]</scope>
    <source>
        <strain evidence="2">Alpha-2009</strain>
        <tissue evidence="2">Whole body</tissue>
    </source>
</reference>
<feature type="region of interest" description="Disordered" evidence="1">
    <location>
        <begin position="1"/>
        <end position="20"/>
    </location>
</feature>
<evidence type="ECO:0000313" key="2">
    <source>
        <dbReference type="EMBL" id="KAL0105781.1"/>
    </source>
</evidence>
<dbReference type="Proteomes" id="UP001430953">
    <property type="component" value="Unassembled WGS sequence"/>
</dbReference>